<organism evidence="1 2">
    <name type="scientific">Romanomermis culicivorax</name>
    <name type="common">Nematode worm</name>
    <dbReference type="NCBI Taxonomy" id="13658"/>
    <lineage>
        <taxon>Eukaryota</taxon>
        <taxon>Metazoa</taxon>
        <taxon>Ecdysozoa</taxon>
        <taxon>Nematoda</taxon>
        <taxon>Enoplea</taxon>
        <taxon>Dorylaimia</taxon>
        <taxon>Mermithida</taxon>
        <taxon>Mermithoidea</taxon>
        <taxon>Mermithidae</taxon>
        <taxon>Romanomermis</taxon>
    </lineage>
</organism>
<proteinExistence type="predicted"/>
<dbReference type="AlphaFoldDB" id="A0A915HGF8"/>
<sequence>MIFILSQNQNSHSYVLLRDQMQWPRHDLAFWLSIHYMLNITLYNKAGIGTKSINAGGKFSFRIINALTKENGRIRLKAPARANLGLWTNETVNGTLVKNS</sequence>
<dbReference type="WBParaSite" id="nRc.2.0.1.t01107-RA">
    <property type="protein sequence ID" value="nRc.2.0.1.t01107-RA"/>
    <property type="gene ID" value="nRc.2.0.1.g01107"/>
</dbReference>
<name>A0A915HGF8_ROMCU</name>
<protein>
    <submittedName>
        <fullName evidence="2">Uncharacterized protein</fullName>
    </submittedName>
</protein>
<dbReference type="Proteomes" id="UP000887565">
    <property type="component" value="Unplaced"/>
</dbReference>
<keyword evidence="1" id="KW-1185">Reference proteome</keyword>
<evidence type="ECO:0000313" key="1">
    <source>
        <dbReference type="Proteomes" id="UP000887565"/>
    </source>
</evidence>
<accession>A0A915HGF8</accession>
<evidence type="ECO:0000313" key="2">
    <source>
        <dbReference type="WBParaSite" id="nRc.2.0.1.t01107-RA"/>
    </source>
</evidence>
<reference evidence="2" key="1">
    <citation type="submission" date="2022-11" db="UniProtKB">
        <authorList>
            <consortium name="WormBaseParasite"/>
        </authorList>
    </citation>
    <scope>IDENTIFICATION</scope>
</reference>